<sequence>MRDEAPNLLAKLSKSSLVIFKGDLNYRKLTGDVKWPVNTTFSEALGPLRGSFPILSLRTNKADVAVGIAEKIARELDKEGIAWRTSGKYALISFEPQT</sequence>
<evidence type="ECO:0000259" key="8">
    <source>
        <dbReference type="Pfam" id="PF01937"/>
    </source>
</evidence>
<dbReference type="Proteomes" id="UP000007148">
    <property type="component" value="Unassembled WGS sequence"/>
</dbReference>
<comment type="caution">
    <text evidence="9">The sequence shown here is derived from an EMBL/GenBank/DDBJ whole genome shotgun (WGS) entry which is preliminary data.</text>
</comment>
<name>G4TZL4_SERID</name>
<dbReference type="eggNOG" id="KOG3870">
    <property type="taxonomic scope" value="Eukaryota"/>
</dbReference>
<evidence type="ECO:0000313" key="9">
    <source>
        <dbReference type="EMBL" id="CCA76757.1"/>
    </source>
</evidence>
<protein>
    <recommendedName>
        <fullName evidence="7">Sugar phosphate phosphatase</fullName>
        <ecNumber evidence="7">3.1.3.-</ecNumber>
    </recommendedName>
</protein>
<dbReference type="HOGENOM" id="CLU_152052_0_0_1"/>
<evidence type="ECO:0000256" key="1">
    <source>
        <dbReference type="ARBA" id="ARBA00001326"/>
    </source>
</evidence>
<dbReference type="PANTHER" id="PTHR12260:SF6">
    <property type="entry name" value="DAMAGE-CONTROL PHOSPHATASE ARMT1"/>
    <property type="match status" value="1"/>
</dbReference>
<proteinExistence type="inferred from homology"/>
<comment type="similarity">
    <text evidence="2 7">Belongs to the damage-control phosphatase family. Sugar phosphate phosphatase III subfamily.</text>
</comment>
<dbReference type="EMBL" id="CAFZ01000975">
    <property type="protein sequence ID" value="CCA76757.1"/>
    <property type="molecule type" value="Genomic_DNA"/>
</dbReference>
<dbReference type="GO" id="GO:0103026">
    <property type="term" value="F:fructose-1-phosphatase activity"/>
    <property type="evidence" value="ECO:0007669"/>
    <property type="project" value="RHEA"/>
</dbReference>
<evidence type="ECO:0000256" key="6">
    <source>
        <dbReference type="ARBA" id="ARBA00048809"/>
    </source>
</evidence>
<dbReference type="InParanoid" id="G4TZL4"/>
<dbReference type="AlphaFoldDB" id="G4TZL4"/>
<evidence type="ECO:0000256" key="2">
    <source>
        <dbReference type="ARBA" id="ARBA00009519"/>
    </source>
</evidence>
<accession>G4TZL4</accession>
<keyword evidence="3 7" id="KW-0479">Metal-binding</keyword>
<feature type="domain" description="Damage-control phosphatase ARMT1-like metal-binding" evidence="8">
    <location>
        <begin position="3"/>
        <end position="70"/>
    </location>
</feature>
<comment type="catalytic activity">
    <reaction evidence="1 7">
        <text>beta-D-fructose 1-phosphate + H2O = D-fructose + phosphate</text>
        <dbReference type="Rhea" id="RHEA:35603"/>
        <dbReference type="ChEBI" id="CHEBI:15377"/>
        <dbReference type="ChEBI" id="CHEBI:37721"/>
        <dbReference type="ChEBI" id="CHEBI:43474"/>
        <dbReference type="ChEBI" id="CHEBI:138881"/>
    </reaction>
</comment>
<dbReference type="GO" id="GO:0046872">
    <property type="term" value="F:metal ion binding"/>
    <property type="evidence" value="ECO:0007669"/>
    <property type="project" value="UniProtKB-UniRule"/>
</dbReference>
<dbReference type="GO" id="GO:0005634">
    <property type="term" value="C:nucleus"/>
    <property type="evidence" value="ECO:0007669"/>
    <property type="project" value="TreeGrafter"/>
</dbReference>
<comment type="domain">
    <text evidence="7">Subfamily III proteins have a conserved RTxK motif about 40-50 residues from the C-terminus; the threonine may be replaced by serine or cysteine.</text>
</comment>
<dbReference type="SUPFAM" id="SSF111321">
    <property type="entry name" value="AF1104-like"/>
    <property type="match status" value="1"/>
</dbReference>
<dbReference type="EC" id="3.1.3.-" evidence="7"/>
<dbReference type="GO" id="GO:0006974">
    <property type="term" value="P:DNA damage response"/>
    <property type="evidence" value="ECO:0007669"/>
    <property type="project" value="TreeGrafter"/>
</dbReference>
<evidence type="ECO:0000256" key="3">
    <source>
        <dbReference type="ARBA" id="ARBA00022723"/>
    </source>
</evidence>
<keyword evidence="5 7" id="KW-0464">Manganese</keyword>
<comment type="catalytic activity">
    <reaction evidence="6 7">
        <text>beta-D-fructose 6-phosphate = dihydroxyacetone + D-glyceraldehyde 3-phosphate</text>
        <dbReference type="Rhea" id="RHEA:28002"/>
        <dbReference type="ChEBI" id="CHEBI:16016"/>
        <dbReference type="ChEBI" id="CHEBI:57634"/>
        <dbReference type="ChEBI" id="CHEBI:59776"/>
    </reaction>
</comment>
<dbReference type="InterPro" id="IPR036075">
    <property type="entry name" value="ARMT-1-like_metal-bd_sf"/>
</dbReference>
<organism evidence="9 10">
    <name type="scientific">Serendipita indica (strain DSM 11827)</name>
    <name type="common">Root endophyte fungus</name>
    <name type="synonym">Piriformospora indica</name>
    <dbReference type="NCBI Taxonomy" id="1109443"/>
    <lineage>
        <taxon>Eukaryota</taxon>
        <taxon>Fungi</taxon>
        <taxon>Dikarya</taxon>
        <taxon>Basidiomycota</taxon>
        <taxon>Agaricomycotina</taxon>
        <taxon>Agaricomycetes</taxon>
        <taxon>Sebacinales</taxon>
        <taxon>Serendipitaceae</taxon>
        <taxon>Serendipita</taxon>
    </lineage>
</organism>
<dbReference type="InterPro" id="IPR039763">
    <property type="entry name" value="ARMT1"/>
</dbReference>
<comment type="function">
    <text evidence="7">Metal-dependent phosphatase that shows phosphatase activity against several substrates, including fructose-1-phosphate and fructose-6-phosphate. Its preference for fructose-1-phosphate, a strong glycating agent that causes DNA damage rather than a canonical yeast metabolite, suggests a damage-control function in hexose phosphate metabolism.</text>
</comment>
<reference evidence="9 10" key="1">
    <citation type="journal article" date="2011" name="PLoS Pathog.">
        <title>Endophytic Life Strategies Decoded by Genome and Transcriptome Analyses of the Mutualistic Root Symbiont Piriformospora indica.</title>
        <authorList>
            <person name="Zuccaro A."/>
            <person name="Lahrmann U."/>
            <person name="Guldener U."/>
            <person name="Langen G."/>
            <person name="Pfiffi S."/>
            <person name="Biedenkopf D."/>
            <person name="Wong P."/>
            <person name="Samans B."/>
            <person name="Grimm C."/>
            <person name="Basiewicz M."/>
            <person name="Murat C."/>
            <person name="Martin F."/>
            <person name="Kogel K.H."/>
        </authorList>
    </citation>
    <scope>NUCLEOTIDE SEQUENCE [LARGE SCALE GENOMIC DNA]</scope>
    <source>
        <strain evidence="9 10">DSM 11827</strain>
    </source>
</reference>
<evidence type="ECO:0000313" key="10">
    <source>
        <dbReference type="Proteomes" id="UP000007148"/>
    </source>
</evidence>
<keyword evidence="10" id="KW-1185">Reference proteome</keyword>
<dbReference type="InterPro" id="IPR002791">
    <property type="entry name" value="ARMT1-like_metal-bd"/>
</dbReference>
<evidence type="ECO:0000256" key="5">
    <source>
        <dbReference type="ARBA" id="ARBA00023211"/>
    </source>
</evidence>
<gene>
    <name evidence="9" type="ORF">PIIN_10745</name>
</gene>
<dbReference type="OrthoDB" id="541375at2759"/>
<dbReference type="GO" id="GO:0097023">
    <property type="term" value="F:fructose 6-phosphate aldolase activity"/>
    <property type="evidence" value="ECO:0007669"/>
    <property type="project" value="RHEA"/>
</dbReference>
<dbReference type="Pfam" id="PF01937">
    <property type="entry name" value="ARMT1-like_dom"/>
    <property type="match status" value="1"/>
</dbReference>
<comment type="cofactor">
    <cofactor evidence="7">
        <name>Mn(2+)</name>
        <dbReference type="ChEBI" id="CHEBI:29035"/>
    </cofactor>
    <cofactor evidence="7">
        <name>Ni(2+)</name>
        <dbReference type="ChEBI" id="CHEBI:49786"/>
    </cofactor>
</comment>
<keyword evidence="4 7" id="KW-0378">Hydrolase</keyword>
<evidence type="ECO:0000256" key="4">
    <source>
        <dbReference type="ARBA" id="ARBA00022801"/>
    </source>
</evidence>
<evidence type="ECO:0000256" key="7">
    <source>
        <dbReference type="RuleBase" id="RU367030"/>
    </source>
</evidence>
<dbReference type="STRING" id="1109443.G4TZL4"/>
<dbReference type="PANTHER" id="PTHR12260">
    <property type="entry name" value="DAMAGE-CONTROL PHOSPHATASE ARMT1"/>
    <property type="match status" value="1"/>
</dbReference>